<dbReference type="EMBL" id="LR796328">
    <property type="protein sequence ID" value="CAB4136934.1"/>
    <property type="molecule type" value="Genomic_DNA"/>
</dbReference>
<sequence>MITVKLEFYQSPDRRMEGGDYLDAPAISDKERDTLRRYEIDVETAEGGRIFVCAYKVLELLESNDIWIVGGDLLQSRGYGFDPSEHDDILLASDLFGVDYKGRDRDALFYDSIDAVLWALEHAVAGSDISDEQLFAISHHFTSGEGDQ</sequence>
<name>A0A6J5LQR9_9CAUD</name>
<reference evidence="1" key="1">
    <citation type="submission" date="2020-04" db="EMBL/GenBank/DDBJ databases">
        <authorList>
            <person name="Chiriac C."/>
            <person name="Salcher M."/>
            <person name="Ghai R."/>
            <person name="Kavagutti S V."/>
        </authorList>
    </citation>
    <scope>NUCLEOTIDE SEQUENCE</scope>
</reference>
<gene>
    <name evidence="1" type="ORF">UFOVP313_17</name>
</gene>
<organism evidence="1">
    <name type="scientific">uncultured Caudovirales phage</name>
    <dbReference type="NCBI Taxonomy" id="2100421"/>
    <lineage>
        <taxon>Viruses</taxon>
        <taxon>Duplodnaviria</taxon>
        <taxon>Heunggongvirae</taxon>
        <taxon>Uroviricota</taxon>
        <taxon>Caudoviricetes</taxon>
        <taxon>Peduoviridae</taxon>
        <taxon>Maltschvirus</taxon>
        <taxon>Maltschvirus maltsch</taxon>
    </lineage>
</organism>
<protein>
    <submittedName>
        <fullName evidence="1">Uncharacterized protein</fullName>
    </submittedName>
</protein>
<accession>A0A6J5LQR9</accession>
<evidence type="ECO:0000313" key="1">
    <source>
        <dbReference type="EMBL" id="CAB4136934.1"/>
    </source>
</evidence>
<proteinExistence type="predicted"/>